<name>A0ABR8D239_9NOST</name>
<evidence type="ECO:0000313" key="4">
    <source>
        <dbReference type="Proteomes" id="UP000661112"/>
    </source>
</evidence>
<dbReference type="Gene3D" id="3.40.630.30">
    <property type="match status" value="1"/>
</dbReference>
<protein>
    <submittedName>
        <fullName evidence="3">Uncharacterized protein</fullName>
    </submittedName>
</protein>
<dbReference type="PANTHER" id="PTHR36449:SF1">
    <property type="entry name" value="ACETYLTRANSFERASE"/>
    <property type="match status" value="1"/>
</dbReference>
<dbReference type="Proteomes" id="UP000661112">
    <property type="component" value="Unassembled WGS sequence"/>
</dbReference>
<organism evidence="3 4">
    <name type="scientific">Anabaena azotica FACHB-119</name>
    <dbReference type="NCBI Taxonomy" id="947527"/>
    <lineage>
        <taxon>Bacteria</taxon>
        <taxon>Bacillati</taxon>
        <taxon>Cyanobacteriota</taxon>
        <taxon>Cyanophyceae</taxon>
        <taxon>Nostocales</taxon>
        <taxon>Nostocaceae</taxon>
        <taxon>Anabaena</taxon>
        <taxon>Anabaena azotica</taxon>
    </lineage>
</organism>
<dbReference type="PANTHER" id="PTHR36449">
    <property type="entry name" value="ACETYLTRANSFERASE-RELATED"/>
    <property type="match status" value="1"/>
</dbReference>
<keyword evidence="2" id="KW-0012">Acyltransferase</keyword>
<keyword evidence="4" id="KW-1185">Reference proteome</keyword>
<evidence type="ECO:0000313" key="3">
    <source>
        <dbReference type="EMBL" id="MBD2501239.1"/>
    </source>
</evidence>
<accession>A0ABR8D239</accession>
<comment type="caution">
    <text evidence="3">The sequence shown here is derived from an EMBL/GenBank/DDBJ whole genome shotgun (WGS) entry which is preliminary data.</text>
</comment>
<sequence length="65" mass="7410">MLIDALKKALNVSTQVASLAVIVEALDEVALNFYLKYSFQQFRQDSLKLYLPMKSVQELCQTLDL</sequence>
<keyword evidence="1" id="KW-0808">Transferase</keyword>
<gene>
    <name evidence="3" type="ORF">H6G83_11610</name>
</gene>
<dbReference type="RefSeq" id="WP_190471622.1">
    <property type="nucleotide sequence ID" value="NZ_JACJSG010000013.1"/>
</dbReference>
<evidence type="ECO:0000256" key="2">
    <source>
        <dbReference type="ARBA" id="ARBA00023315"/>
    </source>
</evidence>
<evidence type="ECO:0000256" key="1">
    <source>
        <dbReference type="ARBA" id="ARBA00022679"/>
    </source>
</evidence>
<dbReference type="EMBL" id="JACJSG010000013">
    <property type="protein sequence ID" value="MBD2501239.1"/>
    <property type="molecule type" value="Genomic_DNA"/>
</dbReference>
<proteinExistence type="predicted"/>
<reference evidence="3 4" key="1">
    <citation type="journal article" date="2020" name="ISME J.">
        <title>Comparative genomics reveals insights into cyanobacterial evolution and habitat adaptation.</title>
        <authorList>
            <person name="Chen M.Y."/>
            <person name="Teng W.K."/>
            <person name="Zhao L."/>
            <person name="Hu C.X."/>
            <person name="Zhou Y.K."/>
            <person name="Han B.P."/>
            <person name="Song L.R."/>
            <person name="Shu W.S."/>
        </authorList>
    </citation>
    <scope>NUCLEOTIDE SEQUENCE [LARGE SCALE GENOMIC DNA]</scope>
    <source>
        <strain evidence="3 4">FACHB-119</strain>
    </source>
</reference>